<accession>A0A841LBG0</accession>
<protein>
    <submittedName>
        <fullName evidence="1">Flagellar motor switch/type III secretory pathway protein FliN</fullName>
    </submittedName>
</protein>
<organism evidence="1 2">
    <name type="scientific">Polymorphobacter multimanifer</name>
    <dbReference type="NCBI Taxonomy" id="1070431"/>
    <lineage>
        <taxon>Bacteria</taxon>
        <taxon>Pseudomonadati</taxon>
        <taxon>Pseudomonadota</taxon>
        <taxon>Alphaproteobacteria</taxon>
        <taxon>Sphingomonadales</taxon>
        <taxon>Sphingosinicellaceae</taxon>
        <taxon>Polymorphobacter</taxon>
    </lineage>
</organism>
<dbReference type="EMBL" id="JACIIV010000003">
    <property type="protein sequence ID" value="MBB6226338.1"/>
    <property type="molecule type" value="Genomic_DNA"/>
</dbReference>
<sequence>MSELRIRSEAAAEMLWPENFLPPQAVGSTSMADTAPLVLAVGAAIERLLRRPVSVLPANFDEVEAAQEGGGQRLAALWLSLRLGGSMESAQISSGMVGATWARFRDQLLAAAAAAVPEWPDDLDQLAVLVTVGSGRGAVEDVIVMKAPAREKPPCLPASPALAAQLAAMPMRITVELASADMSLHALLPLHAGQVLAIQPVREMRLRLGDHGIGTATLEPLPDGRQVATLLNIDVERMGERI</sequence>
<keyword evidence="1" id="KW-0969">Cilium</keyword>
<dbReference type="SUPFAM" id="SSF101801">
    <property type="entry name" value="Surface presentation of antigens (SPOA)"/>
    <property type="match status" value="1"/>
</dbReference>
<proteinExistence type="predicted"/>
<keyword evidence="2" id="KW-1185">Reference proteome</keyword>
<keyword evidence="1" id="KW-0282">Flagellum</keyword>
<name>A0A841LBG0_9SPHN</name>
<evidence type="ECO:0000313" key="2">
    <source>
        <dbReference type="Proteomes" id="UP000538147"/>
    </source>
</evidence>
<reference evidence="1 2" key="1">
    <citation type="submission" date="2020-08" db="EMBL/GenBank/DDBJ databases">
        <title>Genomic Encyclopedia of Type Strains, Phase IV (KMG-IV): sequencing the most valuable type-strain genomes for metagenomic binning, comparative biology and taxonomic classification.</title>
        <authorList>
            <person name="Goeker M."/>
        </authorList>
    </citation>
    <scope>NUCLEOTIDE SEQUENCE [LARGE SCALE GENOMIC DNA]</scope>
    <source>
        <strain evidence="1 2">DSM 102189</strain>
    </source>
</reference>
<dbReference type="Proteomes" id="UP000538147">
    <property type="component" value="Unassembled WGS sequence"/>
</dbReference>
<dbReference type="InterPro" id="IPR036429">
    <property type="entry name" value="SpoA-like_sf"/>
</dbReference>
<comment type="caution">
    <text evidence="1">The sequence shown here is derived from an EMBL/GenBank/DDBJ whole genome shotgun (WGS) entry which is preliminary data.</text>
</comment>
<dbReference type="AlphaFoldDB" id="A0A841LBG0"/>
<dbReference type="RefSeq" id="WP_184194853.1">
    <property type="nucleotide sequence ID" value="NZ_JACIIV010000003.1"/>
</dbReference>
<dbReference type="Gene3D" id="2.30.330.10">
    <property type="entry name" value="SpoA-like"/>
    <property type="match status" value="1"/>
</dbReference>
<keyword evidence="1" id="KW-0966">Cell projection</keyword>
<evidence type="ECO:0000313" key="1">
    <source>
        <dbReference type="EMBL" id="MBB6226338.1"/>
    </source>
</evidence>
<gene>
    <name evidence="1" type="ORF">FHS79_000492</name>
</gene>